<comment type="catalytic activity">
    <reaction evidence="4">
        <text>S-adenosyl-L-homocysteine + H2O + H(+) = S-inosyl-L-homocysteine + NH4(+)</text>
        <dbReference type="Rhea" id="RHEA:20716"/>
        <dbReference type="ChEBI" id="CHEBI:15377"/>
        <dbReference type="ChEBI" id="CHEBI:15378"/>
        <dbReference type="ChEBI" id="CHEBI:28938"/>
        <dbReference type="ChEBI" id="CHEBI:57856"/>
        <dbReference type="ChEBI" id="CHEBI:57985"/>
        <dbReference type="EC" id="3.5.4.28"/>
    </reaction>
</comment>
<feature type="binding site" evidence="4">
    <location>
        <position position="62"/>
    </location>
    <ligand>
        <name>Zn(2+)</name>
        <dbReference type="ChEBI" id="CHEBI:29105"/>
    </ligand>
</feature>
<accession>C7N783</accession>
<feature type="binding site" evidence="4">
    <location>
        <position position="90"/>
    </location>
    <ligand>
        <name>substrate</name>
    </ligand>
</feature>
<reference evidence="6 7" key="1">
    <citation type="journal article" date="2009" name="Stand. Genomic Sci.">
        <title>Complete genome sequence of Slackia heliotrinireducens type strain (RHS 1).</title>
        <authorList>
            <person name="Pukall R."/>
            <person name="Lapidus A."/>
            <person name="Nolan M."/>
            <person name="Copeland A."/>
            <person name="Glavina Del Rio T."/>
            <person name="Lucas S."/>
            <person name="Chen F."/>
            <person name="Tice H."/>
            <person name="Cheng J.F."/>
            <person name="Chertkov O."/>
            <person name="Bruce D."/>
            <person name="Goodwin L."/>
            <person name="Kuske C."/>
            <person name="Brettin T."/>
            <person name="Detter J.C."/>
            <person name="Han C."/>
            <person name="Pitluck S."/>
            <person name="Pati A."/>
            <person name="Mavrommatis K."/>
            <person name="Ivanova N."/>
            <person name="Ovchinnikova G."/>
            <person name="Chen A."/>
            <person name="Palaniappan K."/>
            <person name="Schneider S."/>
            <person name="Rohde M."/>
            <person name="Chain P."/>
            <person name="D'haeseleer P."/>
            <person name="Goker M."/>
            <person name="Bristow J."/>
            <person name="Eisen J.A."/>
            <person name="Markowitz V."/>
            <person name="Kyrpides N.C."/>
            <person name="Klenk H.P."/>
            <person name="Hugenholtz P."/>
        </authorList>
    </citation>
    <scope>NUCLEOTIDE SEQUENCE [LARGE SCALE GENOMIC DNA]</scope>
    <source>
        <strain evidence="7">ATCC 29202 / DSM 20476 / NCTC 11029 / RHS 1</strain>
    </source>
</reference>
<comment type="caution">
    <text evidence="4">Lacks conserved residue(s) required for the propagation of feature annotation.</text>
</comment>
<organism evidence="6 7">
    <name type="scientific">Slackia heliotrinireducens (strain ATCC 29202 / DSM 20476 / NCTC 11029 / RHS 1)</name>
    <name type="common">Peptococcus heliotrinreducens</name>
    <dbReference type="NCBI Taxonomy" id="471855"/>
    <lineage>
        <taxon>Bacteria</taxon>
        <taxon>Bacillati</taxon>
        <taxon>Actinomycetota</taxon>
        <taxon>Coriobacteriia</taxon>
        <taxon>Eggerthellales</taxon>
        <taxon>Eggerthellaceae</taxon>
        <taxon>Slackia</taxon>
    </lineage>
</organism>
<dbReference type="EC" id="3.5.4.28" evidence="4"/>
<keyword evidence="3 4" id="KW-0862">Zinc</keyword>
<comment type="function">
    <text evidence="4">Catalyzes the deamination of 5-methylthioadenosine and S-adenosyl-L-homocysteine into 5-methylthioinosine and S-inosyl-L-homocysteine, respectively. Is also able to deaminate adenosine.</text>
</comment>
<dbReference type="AlphaFoldDB" id="C7N783"/>
<dbReference type="RefSeq" id="WP_012798870.1">
    <property type="nucleotide sequence ID" value="NC_013165.1"/>
</dbReference>
<dbReference type="InterPro" id="IPR006680">
    <property type="entry name" value="Amidohydro-rel"/>
</dbReference>
<dbReference type="PANTHER" id="PTHR43794">
    <property type="entry name" value="AMINOHYDROLASE SSNA-RELATED"/>
    <property type="match status" value="1"/>
</dbReference>
<name>C7N783_SLAHD</name>
<feature type="domain" description="Amidohydrolase-related" evidence="5">
    <location>
        <begin position="54"/>
        <end position="406"/>
    </location>
</feature>
<keyword evidence="1 4" id="KW-0479">Metal-binding</keyword>
<dbReference type="Proteomes" id="UP000002026">
    <property type="component" value="Chromosome"/>
</dbReference>
<keyword evidence="7" id="KW-1185">Reference proteome</keyword>
<dbReference type="HAMAP" id="MF_01281">
    <property type="entry name" value="MTA_SAH_deamin"/>
    <property type="match status" value="1"/>
</dbReference>
<gene>
    <name evidence="4" type="primary">mtaD</name>
    <name evidence="6" type="ordered locus">Shel_17490</name>
</gene>
<dbReference type="CDD" id="cd01298">
    <property type="entry name" value="ATZ_TRZ_like"/>
    <property type="match status" value="1"/>
</dbReference>
<protein>
    <recommendedName>
        <fullName evidence="4">5-methylthioadenosine/S-adenosylhomocysteine deaminase</fullName>
        <shortName evidence="4">MTA/SAH deaminase</shortName>
        <ecNumber evidence="4">3.5.4.28</ecNumber>
        <ecNumber evidence="4">3.5.4.31</ecNumber>
    </recommendedName>
</protein>
<sequence>MNTLIKNGLVLLHGESGWTCEKRDVLIAGNRIERIAPDVEPQDCTVIDATGMLAMPGLINAHTHAYMTFHRNYADDMAFFDWLDKVQVLEDYMTEEDVYWATLLAACEMIRSGTTCFVDMTIKSAQETDGPRSAAAGAVRDSGMRAVISRGLAGVADSEESIMKFGQAVREMELFKDESRLQFIHGPHAPYSCMADYLQKLTQSCKERGIGQTIHLSESRTEMAGVAEDHGTTPIQYVDGLGVFDVPVIAAHCVYATDEDIRLMAEKGVSVALNPKSNMKLGNGFAPAQKFLDAGINVCLGTDGCGSNNSLNLFSEMNVASLVYKGATEQAQCVSAADVLRMATLNGAKAIGREGELGVLAEGALADVILVNLNEPQFMPANNIVSGLVYSAKGSEVDTVIVDGELLMEHRRLVSIDEAKVFEECRAIMERLDAQVQERL</sequence>
<dbReference type="InterPro" id="IPR050287">
    <property type="entry name" value="MTA/SAH_deaminase"/>
</dbReference>
<comment type="similarity">
    <text evidence="4">Belongs to the metallo-dependent hydrolases superfamily. MTA/SAH deaminase family.</text>
</comment>
<dbReference type="KEGG" id="shi:Shel_17490"/>
<evidence type="ECO:0000313" key="7">
    <source>
        <dbReference type="Proteomes" id="UP000002026"/>
    </source>
</evidence>
<dbReference type="EMBL" id="CP001684">
    <property type="protein sequence ID" value="ACV22768.1"/>
    <property type="molecule type" value="Genomic_DNA"/>
</dbReference>
<dbReference type="EC" id="3.5.4.31" evidence="4"/>
<feature type="binding site" evidence="4">
    <location>
        <position position="303"/>
    </location>
    <ligand>
        <name>substrate</name>
    </ligand>
</feature>
<dbReference type="InterPro" id="IPR011059">
    <property type="entry name" value="Metal-dep_hydrolase_composite"/>
</dbReference>
<evidence type="ECO:0000313" key="6">
    <source>
        <dbReference type="EMBL" id="ACV22768.1"/>
    </source>
</evidence>
<dbReference type="InterPro" id="IPR023512">
    <property type="entry name" value="Deaminase_MtaD/DadD"/>
</dbReference>
<dbReference type="Gene3D" id="3.20.20.140">
    <property type="entry name" value="Metal-dependent hydrolases"/>
    <property type="match status" value="1"/>
</dbReference>
<dbReference type="HOGENOM" id="CLU_012358_2_1_11"/>
<dbReference type="eggNOG" id="COG0402">
    <property type="taxonomic scope" value="Bacteria"/>
</dbReference>
<feature type="binding site" evidence="4">
    <location>
        <position position="64"/>
    </location>
    <ligand>
        <name>Zn(2+)</name>
        <dbReference type="ChEBI" id="CHEBI:29105"/>
    </ligand>
</feature>
<feature type="binding site" evidence="4">
    <location>
        <position position="218"/>
    </location>
    <ligand>
        <name>substrate</name>
    </ligand>
</feature>
<proteinExistence type="inferred from homology"/>
<dbReference type="SUPFAM" id="SSF51556">
    <property type="entry name" value="Metallo-dependent hydrolases"/>
    <property type="match status" value="1"/>
</dbReference>
<feature type="binding site" evidence="4">
    <location>
        <position position="188"/>
    </location>
    <ligand>
        <name>substrate</name>
    </ligand>
</feature>
<evidence type="ECO:0000256" key="4">
    <source>
        <dbReference type="HAMAP-Rule" id="MF_01281"/>
    </source>
</evidence>
<dbReference type="Gene3D" id="2.30.40.10">
    <property type="entry name" value="Urease, subunit C, domain 1"/>
    <property type="match status" value="1"/>
</dbReference>
<dbReference type="STRING" id="471855.Shel_17490"/>
<dbReference type="SUPFAM" id="SSF51338">
    <property type="entry name" value="Composite domain of metallo-dependent hydrolases"/>
    <property type="match status" value="1"/>
</dbReference>
<dbReference type="Pfam" id="PF01979">
    <property type="entry name" value="Amidohydro_1"/>
    <property type="match status" value="1"/>
</dbReference>
<keyword evidence="2 4" id="KW-0378">Hydrolase</keyword>
<feature type="binding site" evidence="4">
    <location>
        <position position="215"/>
    </location>
    <ligand>
        <name>Zn(2+)</name>
        <dbReference type="ChEBI" id="CHEBI:29105"/>
    </ligand>
</feature>
<feature type="binding site" evidence="4">
    <location>
        <position position="303"/>
    </location>
    <ligand>
        <name>Zn(2+)</name>
        <dbReference type="ChEBI" id="CHEBI:29105"/>
    </ligand>
</feature>
<comment type="cofactor">
    <cofactor evidence="4">
        <name>Zn(2+)</name>
        <dbReference type="ChEBI" id="CHEBI:29105"/>
    </cofactor>
    <text evidence="4">Binds 1 zinc ion per subunit.</text>
</comment>
<comment type="catalytic activity">
    <reaction evidence="4">
        <text>S-methyl-5'-thioadenosine + H2O + H(+) = S-methyl-5'-thioinosine + NH4(+)</text>
        <dbReference type="Rhea" id="RHEA:25025"/>
        <dbReference type="ChEBI" id="CHEBI:15377"/>
        <dbReference type="ChEBI" id="CHEBI:15378"/>
        <dbReference type="ChEBI" id="CHEBI:17509"/>
        <dbReference type="ChEBI" id="CHEBI:28938"/>
        <dbReference type="ChEBI" id="CHEBI:48595"/>
        <dbReference type="EC" id="3.5.4.31"/>
    </reaction>
</comment>
<dbReference type="GO" id="GO:0050270">
    <property type="term" value="F:S-adenosylhomocysteine deaminase activity"/>
    <property type="evidence" value="ECO:0007669"/>
    <property type="project" value="UniProtKB-UniRule"/>
</dbReference>
<evidence type="ECO:0000256" key="2">
    <source>
        <dbReference type="ARBA" id="ARBA00022801"/>
    </source>
</evidence>
<feature type="binding site" evidence="4">
    <location>
        <position position="150"/>
    </location>
    <ligand>
        <name>substrate</name>
    </ligand>
</feature>
<dbReference type="GO" id="GO:0090614">
    <property type="term" value="F:5'-methylthioadenosine deaminase activity"/>
    <property type="evidence" value="ECO:0007669"/>
    <property type="project" value="UniProtKB-UniRule"/>
</dbReference>
<dbReference type="GO" id="GO:0046872">
    <property type="term" value="F:metal ion binding"/>
    <property type="evidence" value="ECO:0007669"/>
    <property type="project" value="UniProtKB-KW"/>
</dbReference>
<dbReference type="InterPro" id="IPR032466">
    <property type="entry name" value="Metal_Hydrolase"/>
</dbReference>
<evidence type="ECO:0000256" key="3">
    <source>
        <dbReference type="ARBA" id="ARBA00022833"/>
    </source>
</evidence>
<evidence type="ECO:0000259" key="5">
    <source>
        <dbReference type="Pfam" id="PF01979"/>
    </source>
</evidence>
<evidence type="ECO:0000256" key="1">
    <source>
        <dbReference type="ARBA" id="ARBA00022723"/>
    </source>
</evidence>
<dbReference type="PANTHER" id="PTHR43794:SF11">
    <property type="entry name" value="AMIDOHYDROLASE-RELATED DOMAIN-CONTAINING PROTEIN"/>
    <property type="match status" value="1"/>
</dbReference>